<gene>
    <name evidence="3" type="ORF">E1292_20345</name>
</gene>
<proteinExistence type="predicted"/>
<feature type="signal peptide" evidence="2">
    <location>
        <begin position="1"/>
        <end position="26"/>
    </location>
</feature>
<evidence type="ECO:0000256" key="2">
    <source>
        <dbReference type="SAM" id="SignalP"/>
    </source>
</evidence>
<keyword evidence="4" id="KW-1185">Reference proteome</keyword>
<evidence type="ECO:0000313" key="4">
    <source>
        <dbReference type="Proteomes" id="UP000295258"/>
    </source>
</evidence>
<feature type="region of interest" description="Disordered" evidence="1">
    <location>
        <begin position="194"/>
        <end position="220"/>
    </location>
</feature>
<organism evidence="3 4">
    <name type="scientific">Nonomuraea deserti</name>
    <dbReference type="NCBI Taxonomy" id="1848322"/>
    <lineage>
        <taxon>Bacteria</taxon>
        <taxon>Bacillati</taxon>
        <taxon>Actinomycetota</taxon>
        <taxon>Actinomycetes</taxon>
        <taxon>Streptosporangiales</taxon>
        <taxon>Streptosporangiaceae</taxon>
        <taxon>Nonomuraea</taxon>
    </lineage>
</organism>
<dbReference type="RefSeq" id="WP_132596815.1">
    <property type="nucleotide sequence ID" value="NZ_SMKO01000051.1"/>
</dbReference>
<evidence type="ECO:0000313" key="3">
    <source>
        <dbReference type="EMBL" id="TDD03830.1"/>
    </source>
</evidence>
<dbReference type="AlphaFoldDB" id="A0A4R4VU49"/>
<reference evidence="3 4" key="1">
    <citation type="submission" date="2019-03" db="EMBL/GenBank/DDBJ databases">
        <title>Draft genome sequences of novel Actinobacteria.</title>
        <authorList>
            <person name="Sahin N."/>
            <person name="Ay H."/>
            <person name="Saygin H."/>
        </authorList>
    </citation>
    <scope>NUCLEOTIDE SEQUENCE [LARGE SCALE GENOMIC DNA]</scope>
    <source>
        <strain evidence="3 4">KC310</strain>
    </source>
</reference>
<accession>A0A4R4VU49</accession>
<comment type="caution">
    <text evidence="3">The sequence shown here is derived from an EMBL/GenBank/DDBJ whole genome shotgun (WGS) entry which is preliminary data.</text>
</comment>
<evidence type="ECO:0008006" key="5">
    <source>
        <dbReference type="Google" id="ProtNLM"/>
    </source>
</evidence>
<feature type="chain" id="PRO_5020627164" description="Lipoprotein" evidence="2">
    <location>
        <begin position="27"/>
        <end position="234"/>
    </location>
</feature>
<keyword evidence="2" id="KW-0732">Signal</keyword>
<protein>
    <recommendedName>
        <fullName evidence="5">Lipoprotein</fullName>
    </recommendedName>
</protein>
<dbReference type="Proteomes" id="UP000295258">
    <property type="component" value="Unassembled WGS sequence"/>
</dbReference>
<dbReference type="EMBL" id="SMKO01000051">
    <property type="protein sequence ID" value="TDD03830.1"/>
    <property type="molecule type" value="Genomic_DNA"/>
</dbReference>
<sequence length="234" mass="24619">MAKRHLATLAVIAGLVLPVAGCGSGAATTTAISMDRTGTQEAVVSADYPAFASVQEMWDDADLVVQANVTGMRTARDKPSKILEPGDEGYDDPRANPLYGLGPDELAEARKLAEQEVGDIVTIATADITHVFKGGPADVRSVEVRQLGGELGGEKLTALDEVKLGQDRSYLLFLHAWDDTGDHTMVSPEQGQYVATSPDGRAATSAKAGDTYTPLPGNPLQVTRAALDELAKTD</sequence>
<name>A0A4R4VU49_9ACTN</name>
<evidence type="ECO:0000256" key="1">
    <source>
        <dbReference type="SAM" id="MobiDB-lite"/>
    </source>
</evidence>